<dbReference type="EMBL" id="CP001600">
    <property type="protein sequence ID" value="ACR68476.1"/>
    <property type="molecule type" value="Genomic_DNA"/>
</dbReference>
<name>C5BCM1_EDWI9</name>
<evidence type="ECO:0000313" key="2">
    <source>
        <dbReference type="Proteomes" id="UP000001485"/>
    </source>
</evidence>
<proteinExistence type="predicted"/>
<sequence>MRTVSSSAFSSSKLLPGDLNDHRLQPYLITFREDDACAATPFCISVSGIRFTQK</sequence>
<dbReference type="AlphaFoldDB" id="C5BCM1"/>
<dbReference type="KEGG" id="eic:NT01EI_1279"/>
<dbReference type="HOGENOM" id="CLU_3042911_0_0_6"/>
<dbReference type="Proteomes" id="UP000001485">
    <property type="component" value="Chromosome"/>
</dbReference>
<gene>
    <name evidence="1" type="ordered locus">NT01EI_1279</name>
</gene>
<reference evidence="2" key="1">
    <citation type="submission" date="2009-03" db="EMBL/GenBank/DDBJ databases">
        <title>Complete genome sequence of Edwardsiella ictaluri 93-146.</title>
        <authorList>
            <person name="Williams M.L."/>
            <person name="Gillaspy A.F."/>
            <person name="Dyer D.W."/>
            <person name="Thune R.L."/>
            <person name="Waldbieser G.C."/>
            <person name="Schuster S.C."/>
            <person name="Gipson J."/>
            <person name="Zaitshik J."/>
            <person name="Landry C."/>
            <person name="Lawrence M.L."/>
        </authorList>
    </citation>
    <scope>NUCLEOTIDE SEQUENCE [LARGE SCALE GENOMIC DNA]</scope>
    <source>
        <strain evidence="2">93-146</strain>
    </source>
</reference>
<reference evidence="1 2" key="2">
    <citation type="journal article" date="2012" name="J. Bacteriol.">
        <title>Genome Sequence of Edwardsiella ictaluri 93-146, a Strain Associated with a Natural Channel Catfish Outbreak of Enteric Septicemia of Catfish.</title>
        <authorList>
            <person name="Williams M.L."/>
            <person name="Gillaspy A.F."/>
            <person name="Dyer D.W."/>
            <person name="Thune R.L."/>
            <person name="Waldbieser G.C."/>
            <person name="Schuster S.C."/>
            <person name="Gipson J."/>
            <person name="Zaitshik J."/>
            <person name="Landry C."/>
            <person name="Banes M.M."/>
            <person name="Lawrence M.L."/>
        </authorList>
    </citation>
    <scope>NUCLEOTIDE SEQUENCE [LARGE SCALE GENOMIC DNA]</scope>
    <source>
        <strain evidence="1 2">93-146</strain>
    </source>
</reference>
<organism evidence="1 2">
    <name type="scientific">Edwardsiella ictaluri (strain 93-146)</name>
    <dbReference type="NCBI Taxonomy" id="634503"/>
    <lineage>
        <taxon>Bacteria</taxon>
        <taxon>Pseudomonadati</taxon>
        <taxon>Pseudomonadota</taxon>
        <taxon>Gammaproteobacteria</taxon>
        <taxon>Enterobacterales</taxon>
        <taxon>Hafniaceae</taxon>
        <taxon>Edwardsiella</taxon>
    </lineage>
</organism>
<evidence type="ECO:0000313" key="1">
    <source>
        <dbReference type="EMBL" id="ACR68476.1"/>
    </source>
</evidence>
<protein>
    <submittedName>
        <fullName evidence="1">Uncharacterized protein</fullName>
    </submittedName>
</protein>
<accession>C5BCM1</accession>